<dbReference type="AlphaFoldDB" id="A0A1Q3AGG4"/>
<proteinExistence type="predicted"/>
<name>A0A1Q3AGG4_ZYGRO</name>
<protein>
    <submittedName>
        <fullName evidence="2">Uncharacterized protein</fullName>
    </submittedName>
</protein>
<accession>A0A1Q3AGG4</accession>
<feature type="compositionally biased region" description="Low complexity" evidence="1">
    <location>
        <begin position="1"/>
        <end position="14"/>
    </location>
</feature>
<dbReference type="Proteomes" id="UP000187013">
    <property type="component" value="Unassembled WGS sequence"/>
</dbReference>
<dbReference type="EMBL" id="BDGX01000045">
    <property type="protein sequence ID" value="GAV54705.1"/>
    <property type="molecule type" value="Genomic_DNA"/>
</dbReference>
<reference evidence="2 3" key="1">
    <citation type="submission" date="2016-08" db="EMBL/GenBank/DDBJ databases">
        <title>Draft genome sequence of allopolyploid Zygosaccharomyces rouxii.</title>
        <authorList>
            <person name="Watanabe J."/>
            <person name="Uehara K."/>
            <person name="Mogi Y."/>
            <person name="Tsukioka Y."/>
        </authorList>
    </citation>
    <scope>NUCLEOTIDE SEQUENCE [LARGE SCALE GENOMIC DNA]</scope>
    <source>
        <strain evidence="2 3">NBRC 110957</strain>
    </source>
</reference>
<evidence type="ECO:0000313" key="3">
    <source>
        <dbReference type="Proteomes" id="UP000187013"/>
    </source>
</evidence>
<gene>
    <name evidence="2" type="ORF">ZYGR_0AS00270</name>
</gene>
<feature type="region of interest" description="Disordered" evidence="1">
    <location>
        <begin position="1"/>
        <end position="20"/>
    </location>
</feature>
<evidence type="ECO:0000313" key="2">
    <source>
        <dbReference type="EMBL" id="GAV54705.1"/>
    </source>
</evidence>
<evidence type="ECO:0000256" key="1">
    <source>
        <dbReference type="SAM" id="MobiDB-lite"/>
    </source>
</evidence>
<sequence length="63" mass="6746">MSETASATATSTHTNWAPVNAGVHVQYDDSEDQLVDLSTGSLAPVDLQSWTVMTQLVEKLGKI</sequence>
<organism evidence="2 3">
    <name type="scientific">Zygosaccharomyces rouxii</name>
    <dbReference type="NCBI Taxonomy" id="4956"/>
    <lineage>
        <taxon>Eukaryota</taxon>
        <taxon>Fungi</taxon>
        <taxon>Dikarya</taxon>
        <taxon>Ascomycota</taxon>
        <taxon>Saccharomycotina</taxon>
        <taxon>Saccharomycetes</taxon>
        <taxon>Saccharomycetales</taxon>
        <taxon>Saccharomycetaceae</taxon>
        <taxon>Zygosaccharomyces</taxon>
    </lineage>
</organism>
<dbReference type="OrthoDB" id="4069861at2759"/>
<comment type="caution">
    <text evidence="2">The sequence shown here is derived from an EMBL/GenBank/DDBJ whole genome shotgun (WGS) entry which is preliminary data.</text>
</comment>